<dbReference type="GO" id="GO:0008235">
    <property type="term" value="F:metalloexopeptidase activity"/>
    <property type="evidence" value="ECO:0007669"/>
    <property type="project" value="InterPro"/>
</dbReference>
<dbReference type="CDD" id="cd05660">
    <property type="entry name" value="M28_like_PA"/>
    <property type="match status" value="1"/>
</dbReference>
<gene>
    <name evidence="2" type="primary">ywaD_1</name>
    <name evidence="2" type="ORF">CHRY9393_00313</name>
</gene>
<keyword evidence="2" id="KW-0378">Hydrolase</keyword>
<protein>
    <submittedName>
        <fullName evidence="2">Aminopeptidase YwaD</fullName>
        <ecNumber evidence="2">3.4.11.6</ecNumber>
    </submittedName>
</protein>
<dbReference type="AlphaFoldDB" id="A0A6N4XLF6"/>
<keyword evidence="2" id="KW-0645">Protease</keyword>
<dbReference type="InterPro" id="IPR007484">
    <property type="entry name" value="Peptidase_M28"/>
</dbReference>
<sequence>MKKLLIPVFSVFLLLSCETRNVSNTLQNSNLTESNIKGDKAFLSAYKMINADELKKNLYVIASDEMEGRDTGSKGQKKAGEYIINYYKNLKISYPKGLDSYYQKVPSEYMKKKGGETLPDSENILAFIEGSEKPDEIVVVSAHYDHVGIKKGVIYNGADDDGSGTVAVMEIAKAFQKAKQEGKGPKRSILFLHVTGEEHGLFGSEYYTDYPVFPLANTVADLNIDMIGRDDPENRGKQYVYVIGSDMLSSQLKIINETSNKRTNNLELNYKYDDPNDSQRLYYRSDHYNFAKNNVPVAFFFDGIHEDYHKPTDDVDKIDYLLLEKRTQLIFATAWELANRHDRIVIDKN</sequence>
<dbReference type="PANTHER" id="PTHR12147:SF26">
    <property type="entry name" value="PEPTIDASE M28 DOMAIN-CONTAINING PROTEIN"/>
    <property type="match status" value="1"/>
</dbReference>
<feature type="domain" description="Peptidase M28" evidence="1">
    <location>
        <begin position="123"/>
        <end position="332"/>
    </location>
</feature>
<dbReference type="PROSITE" id="PS00018">
    <property type="entry name" value="EF_HAND_1"/>
    <property type="match status" value="1"/>
</dbReference>
<dbReference type="Pfam" id="PF04389">
    <property type="entry name" value="Peptidase_M28"/>
    <property type="match status" value="1"/>
</dbReference>
<evidence type="ECO:0000259" key="1">
    <source>
        <dbReference type="Pfam" id="PF04389"/>
    </source>
</evidence>
<dbReference type="Proteomes" id="UP000445309">
    <property type="component" value="Unassembled WGS sequence"/>
</dbReference>
<dbReference type="EMBL" id="CACVBY010000004">
    <property type="protein sequence ID" value="CAA7386023.1"/>
    <property type="molecule type" value="Genomic_DNA"/>
</dbReference>
<keyword evidence="2" id="KW-0031">Aminopeptidase</keyword>
<dbReference type="Gene3D" id="3.40.630.10">
    <property type="entry name" value="Zn peptidases"/>
    <property type="match status" value="1"/>
</dbReference>
<accession>A0A6N4XLF6</accession>
<dbReference type="EC" id="3.4.11.6" evidence="2"/>
<dbReference type="RefSeq" id="WP_162071748.1">
    <property type="nucleotide sequence ID" value="NZ_CACVBY010000004.1"/>
</dbReference>
<organism evidence="2 3">
    <name type="scientific">Chryseobacterium fistulae</name>
    <dbReference type="NCBI Taxonomy" id="2675058"/>
    <lineage>
        <taxon>Bacteria</taxon>
        <taxon>Pseudomonadati</taxon>
        <taxon>Bacteroidota</taxon>
        <taxon>Flavobacteriia</taxon>
        <taxon>Flavobacteriales</taxon>
        <taxon>Weeksellaceae</taxon>
        <taxon>Chryseobacterium group</taxon>
        <taxon>Chryseobacterium</taxon>
    </lineage>
</organism>
<name>A0A6N4XLF6_9FLAO</name>
<keyword evidence="3" id="KW-1185">Reference proteome</keyword>
<dbReference type="GO" id="GO:0004177">
    <property type="term" value="F:aminopeptidase activity"/>
    <property type="evidence" value="ECO:0007669"/>
    <property type="project" value="UniProtKB-KW"/>
</dbReference>
<dbReference type="PANTHER" id="PTHR12147">
    <property type="entry name" value="METALLOPEPTIDASE M28 FAMILY MEMBER"/>
    <property type="match status" value="1"/>
</dbReference>
<dbReference type="InterPro" id="IPR018247">
    <property type="entry name" value="EF_Hand_1_Ca_BS"/>
</dbReference>
<dbReference type="SUPFAM" id="SSF53187">
    <property type="entry name" value="Zn-dependent exopeptidases"/>
    <property type="match status" value="1"/>
</dbReference>
<dbReference type="GO" id="GO:0006508">
    <property type="term" value="P:proteolysis"/>
    <property type="evidence" value="ECO:0007669"/>
    <property type="project" value="InterPro"/>
</dbReference>
<reference evidence="2 3" key="1">
    <citation type="submission" date="2020-01" db="EMBL/GenBank/DDBJ databases">
        <authorList>
            <person name="Rodrigo-Torres L."/>
            <person name="Arahal R. D."/>
            <person name="Lucena T."/>
        </authorList>
    </citation>
    <scope>NUCLEOTIDE SEQUENCE [LARGE SCALE GENOMIC DNA]</scope>
    <source>
        <strain evidence="2 3">CECT 9393</strain>
    </source>
</reference>
<evidence type="ECO:0000313" key="3">
    <source>
        <dbReference type="Proteomes" id="UP000445309"/>
    </source>
</evidence>
<proteinExistence type="predicted"/>
<dbReference type="InterPro" id="IPR045175">
    <property type="entry name" value="M28_fam"/>
</dbReference>
<evidence type="ECO:0000313" key="2">
    <source>
        <dbReference type="EMBL" id="CAA7386023.1"/>
    </source>
</evidence>
<dbReference type="PROSITE" id="PS51257">
    <property type="entry name" value="PROKAR_LIPOPROTEIN"/>
    <property type="match status" value="1"/>
</dbReference>